<sequence length="71" mass="7810">MDGGWRGGGAMNPRWWTSSGGATSSQHPVGQRWWTDGRAAEHRLAVKWAAALAVPWVGHRAFEQPEQSTQP</sequence>
<reference evidence="2" key="1">
    <citation type="journal article" date="2021" name="bioRxiv">
        <title>Whole Genome Assembly and Annotation of Northern Wild Rice, Zizania palustris L., Supports a Whole Genome Duplication in the Zizania Genus.</title>
        <authorList>
            <person name="Haas M."/>
            <person name="Kono T."/>
            <person name="Macchietto M."/>
            <person name="Millas R."/>
            <person name="McGilp L."/>
            <person name="Shao M."/>
            <person name="Duquette J."/>
            <person name="Hirsch C.N."/>
            <person name="Kimball J."/>
        </authorList>
    </citation>
    <scope>NUCLEOTIDE SEQUENCE</scope>
    <source>
        <tissue evidence="2">Fresh leaf tissue</tissue>
    </source>
</reference>
<evidence type="ECO:0000313" key="2">
    <source>
        <dbReference type="EMBL" id="KAG8089114.1"/>
    </source>
</evidence>
<evidence type="ECO:0000313" key="3">
    <source>
        <dbReference type="Proteomes" id="UP000729402"/>
    </source>
</evidence>
<feature type="compositionally biased region" description="Polar residues" evidence="1">
    <location>
        <begin position="15"/>
        <end position="28"/>
    </location>
</feature>
<reference evidence="2" key="2">
    <citation type="submission" date="2021-02" db="EMBL/GenBank/DDBJ databases">
        <authorList>
            <person name="Kimball J.A."/>
            <person name="Haas M.W."/>
            <person name="Macchietto M."/>
            <person name="Kono T."/>
            <person name="Duquette J."/>
            <person name="Shao M."/>
        </authorList>
    </citation>
    <scope>NUCLEOTIDE SEQUENCE</scope>
    <source>
        <tissue evidence="2">Fresh leaf tissue</tissue>
    </source>
</reference>
<name>A0A8J6BKU3_ZIZPA</name>
<evidence type="ECO:0000256" key="1">
    <source>
        <dbReference type="SAM" id="MobiDB-lite"/>
    </source>
</evidence>
<feature type="compositionally biased region" description="Gly residues" evidence="1">
    <location>
        <begin position="1"/>
        <end position="10"/>
    </location>
</feature>
<dbReference type="Proteomes" id="UP000729402">
    <property type="component" value="Unassembled WGS sequence"/>
</dbReference>
<feature type="region of interest" description="Disordered" evidence="1">
    <location>
        <begin position="1"/>
        <end position="30"/>
    </location>
</feature>
<organism evidence="2 3">
    <name type="scientific">Zizania palustris</name>
    <name type="common">Northern wild rice</name>
    <dbReference type="NCBI Taxonomy" id="103762"/>
    <lineage>
        <taxon>Eukaryota</taxon>
        <taxon>Viridiplantae</taxon>
        <taxon>Streptophyta</taxon>
        <taxon>Embryophyta</taxon>
        <taxon>Tracheophyta</taxon>
        <taxon>Spermatophyta</taxon>
        <taxon>Magnoliopsida</taxon>
        <taxon>Liliopsida</taxon>
        <taxon>Poales</taxon>
        <taxon>Poaceae</taxon>
        <taxon>BOP clade</taxon>
        <taxon>Oryzoideae</taxon>
        <taxon>Oryzeae</taxon>
        <taxon>Zizaniinae</taxon>
        <taxon>Zizania</taxon>
    </lineage>
</organism>
<dbReference type="AlphaFoldDB" id="A0A8J6BKU3"/>
<comment type="caution">
    <text evidence="2">The sequence shown here is derived from an EMBL/GenBank/DDBJ whole genome shotgun (WGS) entry which is preliminary data.</text>
</comment>
<accession>A0A8J6BKU3</accession>
<keyword evidence="3" id="KW-1185">Reference proteome</keyword>
<gene>
    <name evidence="2" type="ORF">GUJ93_ZPchr0011g28121</name>
</gene>
<proteinExistence type="predicted"/>
<protein>
    <submittedName>
        <fullName evidence="2">Uncharacterized protein</fullName>
    </submittedName>
</protein>
<dbReference type="EMBL" id="JAAALK010000081">
    <property type="protein sequence ID" value="KAG8089114.1"/>
    <property type="molecule type" value="Genomic_DNA"/>
</dbReference>